<dbReference type="InterPro" id="IPR036113">
    <property type="entry name" value="Asp/Glu-ADT_sf_sub_c"/>
</dbReference>
<dbReference type="GO" id="GO:0005524">
    <property type="term" value="F:ATP binding"/>
    <property type="evidence" value="ECO:0007669"/>
    <property type="project" value="UniProtKB-KW"/>
</dbReference>
<protein>
    <recommendedName>
        <fullName evidence="6">Aspartyl/glutamyl-tRNA(Asn/Gln) amidotransferase subunit C</fullName>
        <shortName evidence="6">Asp/Glu-ADT subunit C</shortName>
        <ecNumber evidence="6">6.3.5.-</ecNumber>
    </recommendedName>
</protein>
<dbReference type="Gene3D" id="1.10.20.60">
    <property type="entry name" value="Glu-tRNAGln amidotransferase C subunit, N-terminal domain"/>
    <property type="match status" value="1"/>
</dbReference>
<evidence type="ECO:0000256" key="1">
    <source>
        <dbReference type="ARBA" id="ARBA00010757"/>
    </source>
</evidence>
<dbReference type="GO" id="GO:0016740">
    <property type="term" value="F:transferase activity"/>
    <property type="evidence" value="ECO:0007669"/>
    <property type="project" value="UniProtKB-KW"/>
</dbReference>
<dbReference type="RefSeq" id="WP_184662996.1">
    <property type="nucleotide sequence ID" value="NZ_JACHHB010000002.1"/>
</dbReference>
<dbReference type="AlphaFoldDB" id="A0A840QMG3"/>
<dbReference type="GO" id="GO:0050567">
    <property type="term" value="F:glutaminyl-tRNA synthase (glutamine-hydrolyzing) activity"/>
    <property type="evidence" value="ECO:0007669"/>
    <property type="project" value="UniProtKB-UniRule"/>
</dbReference>
<evidence type="ECO:0000256" key="3">
    <source>
        <dbReference type="ARBA" id="ARBA00024799"/>
    </source>
</evidence>
<proteinExistence type="inferred from homology"/>
<feature type="region of interest" description="Disordered" evidence="7">
    <location>
        <begin position="61"/>
        <end position="96"/>
    </location>
</feature>
<evidence type="ECO:0000256" key="4">
    <source>
        <dbReference type="ARBA" id="ARBA00047380"/>
    </source>
</evidence>
<sequence length="96" mass="10874">MARLTKEQVEHVAHLARLDLSDDEVERMTTQLDDIIGFAELLNELDTANVEPTSHVLDVKNVVREDERRPSSDREDVLKNAPDQQDGQVKVPSVLE</sequence>
<dbReference type="HAMAP" id="MF_00122">
    <property type="entry name" value="GatC"/>
    <property type="match status" value="1"/>
</dbReference>
<dbReference type="GO" id="GO:0006450">
    <property type="term" value="P:regulation of translational fidelity"/>
    <property type="evidence" value="ECO:0007669"/>
    <property type="project" value="InterPro"/>
</dbReference>
<dbReference type="Proteomes" id="UP000551878">
    <property type="component" value="Unassembled WGS sequence"/>
</dbReference>
<gene>
    <name evidence="6" type="primary">gatC</name>
    <name evidence="8" type="ORF">HNQ41_000690</name>
</gene>
<dbReference type="PANTHER" id="PTHR15004:SF0">
    <property type="entry name" value="GLUTAMYL-TRNA(GLN) AMIDOTRANSFERASE SUBUNIT C, MITOCHONDRIAL"/>
    <property type="match status" value="1"/>
</dbReference>
<comment type="function">
    <text evidence="3 6">Allows the formation of correctly charged Asn-tRNA(Asn) or Gln-tRNA(Gln) through the transamidation of misacylated Asp-tRNA(Asn) or Glu-tRNA(Gln) in organisms which lack either or both of asparaginyl-tRNA or glutaminyl-tRNA synthetases. The reaction takes place in the presence of glutamine and ATP through an activated phospho-Asp-tRNA(Asn) or phospho-Glu-tRNA(Gln).</text>
</comment>
<dbReference type="InterPro" id="IPR003837">
    <property type="entry name" value="GatC"/>
</dbReference>
<accession>A0A840QMG3</accession>
<dbReference type="EC" id="6.3.5.-" evidence="6"/>
<comment type="catalytic activity">
    <reaction evidence="4 6">
        <text>L-aspartyl-tRNA(Asn) + L-glutamine + ATP + H2O = L-asparaginyl-tRNA(Asn) + L-glutamate + ADP + phosphate + 2 H(+)</text>
        <dbReference type="Rhea" id="RHEA:14513"/>
        <dbReference type="Rhea" id="RHEA-COMP:9674"/>
        <dbReference type="Rhea" id="RHEA-COMP:9677"/>
        <dbReference type="ChEBI" id="CHEBI:15377"/>
        <dbReference type="ChEBI" id="CHEBI:15378"/>
        <dbReference type="ChEBI" id="CHEBI:29985"/>
        <dbReference type="ChEBI" id="CHEBI:30616"/>
        <dbReference type="ChEBI" id="CHEBI:43474"/>
        <dbReference type="ChEBI" id="CHEBI:58359"/>
        <dbReference type="ChEBI" id="CHEBI:78515"/>
        <dbReference type="ChEBI" id="CHEBI:78516"/>
        <dbReference type="ChEBI" id="CHEBI:456216"/>
    </reaction>
</comment>
<comment type="caution">
    <text evidence="8">The sequence shown here is derived from an EMBL/GenBank/DDBJ whole genome shotgun (WGS) entry which is preliminary data.</text>
</comment>
<dbReference type="NCBIfam" id="TIGR00135">
    <property type="entry name" value="gatC"/>
    <property type="match status" value="1"/>
</dbReference>
<keyword evidence="6 8" id="KW-0436">Ligase</keyword>
<comment type="subunit">
    <text evidence="2 6">Heterotrimer of A, B and C subunits.</text>
</comment>
<dbReference type="GO" id="GO:0070681">
    <property type="term" value="P:glutaminyl-tRNAGln biosynthesis via transamidation"/>
    <property type="evidence" value="ECO:0007669"/>
    <property type="project" value="TreeGrafter"/>
</dbReference>
<evidence type="ECO:0000313" key="9">
    <source>
        <dbReference type="Proteomes" id="UP000551878"/>
    </source>
</evidence>
<keyword evidence="6" id="KW-0547">Nucleotide-binding</keyword>
<keyword evidence="6" id="KW-0648">Protein biosynthesis</keyword>
<comment type="similarity">
    <text evidence="1 6">Belongs to the GatC family.</text>
</comment>
<keyword evidence="8" id="KW-0808">Transferase</keyword>
<evidence type="ECO:0000256" key="7">
    <source>
        <dbReference type="SAM" id="MobiDB-lite"/>
    </source>
</evidence>
<dbReference type="PANTHER" id="PTHR15004">
    <property type="entry name" value="GLUTAMYL-TRNA(GLN) AMIDOTRANSFERASE SUBUNIT C, MITOCHONDRIAL"/>
    <property type="match status" value="1"/>
</dbReference>
<keyword evidence="9" id="KW-1185">Reference proteome</keyword>
<evidence type="ECO:0000256" key="6">
    <source>
        <dbReference type="HAMAP-Rule" id="MF_00122"/>
    </source>
</evidence>
<keyword evidence="6" id="KW-0067">ATP-binding</keyword>
<comment type="catalytic activity">
    <reaction evidence="5 6">
        <text>L-glutamyl-tRNA(Gln) + L-glutamine + ATP + H2O = L-glutaminyl-tRNA(Gln) + L-glutamate + ADP + phosphate + H(+)</text>
        <dbReference type="Rhea" id="RHEA:17521"/>
        <dbReference type="Rhea" id="RHEA-COMP:9681"/>
        <dbReference type="Rhea" id="RHEA-COMP:9684"/>
        <dbReference type="ChEBI" id="CHEBI:15377"/>
        <dbReference type="ChEBI" id="CHEBI:15378"/>
        <dbReference type="ChEBI" id="CHEBI:29985"/>
        <dbReference type="ChEBI" id="CHEBI:30616"/>
        <dbReference type="ChEBI" id="CHEBI:43474"/>
        <dbReference type="ChEBI" id="CHEBI:58359"/>
        <dbReference type="ChEBI" id="CHEBI:78520"/>
        <dbReference type="ChEBI" id="CHEBI:78521"/>
        <dbReference type="ChEBI" id="CHEBI:456216"/>
    </reaction>
</comment>
<dbReference type="GO" id="GO:0006412">
    <property type="term" value="P:translation"/>
    <property type="evidence" value="ECO:0007669"/>
    <property type="project" value="UniProtKB-UniRule"/>
</dbReference>
<dbReference type="Pfam" id="PF02686">
    <property type="entry name" value="GatC"/>
    <property type="match status" value="1"/>
</dbReference>
<evidence type="ECO:0000313" key="8">
    <source>
        <dbReference type="EMBL" id="MBB5172546.1"/>
    </source>
</evidence>
<dbReference type="SUPFAM" id="SSF141000">
    <property type="entry name" value="Glu-tRNAGln amidotransferase C subunit"/>
    <property type="match status" value="1"/>
</dbReference>
<evidence type="ECO:0000256" key="2">
    <source>
        <dbReference type="ARBA" id="ARBA00011123"/>
    </source>
</evidence>
<reference evidence="8 9" key="1">
    <citation type="submission" date="2020-08" db="EMBL/GenBank/DDBJ databases">
        <title>Genomic Encyclopedia of Type Strains, Phase IV (KMG-IV): sequencing the most valuable type-strain genomes for metagenomic binning, comparative biology and taxonomic classification.</title>
        <authorList>
            <person name="Goeker M."/>
        </authorList>
    </citation>
    <scope>NUCLEOTIDE SEQUENCE [LARGE SCALE GENOMIC DNA]</scope>
    <source>
        <strain evidence="8 9">DSM 24696</strain>
    </source>
</reference>
<feature type="compositionally biased region" description="Basic and acidic residues" evidence="7">
    <location>
        <begin position="61"/>
        <end position="78"/>
    </location>
</feature>
<organism evidence="8 9">
    <name type="scientific">Texcoconibacillus texcoconensis</name>
    <dbReference type="NCBI Taxonomy" id="1095777"/>
    <lineage>
        <taxon>Bacteria</taxon>
        <taxon>Bacillati</taxon>
        <taxon>Bacillota</taxon>
        <taxon>Bacilli</taxon>
        <taxon>Bacillales</taxon>
        <taxon>Bacillaceae</taxon>
        <taxon>Texcoconibacillus</taxon>
    </lineage>
</organism>
<evidence type="ECO:0000256" key="5">
    <source>
        <dbReference type="ARBA" id="ARBA00047913"/>
    </source>
</evidence>
<name>A0A840QMG3_9BACI</name>
<dbReference type="EMBL" id="JACHHB010000002">
    <property type="protein sequence ID" value="MBB5172546.1"/>
    <property type="molecule type" value="Genomic_DNA"/>
</dbReference>